<comment type="catalytic activity">
    <reaction evidence="11">
        <text>2 nitric oxide + NADPH + 2 O2 = 2 nitrate + NADP(+) + H(+)</text>
        <dbReference type="Rhea" id="RHEA:19465"/>
        <dbReference type="ChEBI" id="CHEBI:15378"/>
        <dbReference type="ChEBI" id="CHEBI:15379"/>
        <dbReference type="ChEBI" id="CHEBI:16480"/>
        <dbReference type="ChEBI" id="CHEBI:17632"/>
        <dbReference type="ChEBI" id="CHEBI:57783"/>
        <dbReference type="ChEBI" id="CHEBI:58349"/>
        <dbReference type="EC" id="1.14.12.17"/>
    </reaction>
</comment>
<dbReference type="GO" id="GO:0020037">
    <property type="term" value="F:heme binding"/>
    <property type="evidence" value="ECO:0007669"/>
    <property type="project" value="InterPro"/>
</dbReference>
<sequence length="414" mass="45639">MPMLSSQSIATVKATAPALRPHGLNLVVRTYELLLRDPNIRMLFDPARQVNGDQQHIFAETVIAYVNAMDRLDTLKATVKHLTIQQALLDAQPQHYDAIAIALIQAIHELFGKDAVREITSAWTEALDVLHQESPGGTEELYHASEPTPAGWRGYRPFRLQRIIPESSQINSFYLAPVDGQPLPAFKAGQYLTLRLTVPDYGPLLRHYSISSAATEQAYYRISVKREDAPDTSIPTGLGSGYLHRQAMPGILFDVAPPAGVFTLPEGSQPLVLIAGGIGITPLLSMLETLVTSQPNRPVRFIHAVRNYAHHAFSSEVRAAIRKLGHASADFFYEEVGGDAVPGVNYTQVGRPDPAWVVRTNPNPEALYLVCGPRNFMRYMIQGLRLQGVPADRILYEFFGATDEDLLTAEPIAA</sequence>
<comment type="function">
    <text evidence="9">Is involved in NO detoxification in an aerobic process, termed nitric oxide dioxygenase (NOD) reaction that utilizes O(2) and NAD(P)H to convert NO to nitrate, which protects the bacterium from various noxious nitrogen compounds. Therefore, plays a central role in the inducible response to nitrosative stress.</text>
</comment>
<evidence type="ECO:0000256" key="4">
    <source>
        <dbReference type="ARBA" id="ARBA00022617"/>
    </source>
</evidence>
<dbReference type="InterPro" id="IPR039261">
    <property type="entry name" value="FNR_nucleotide-bd"/>
</dbReference>
<dbReference type="GO" id="GO:0046872">
    <property type="term" value="F:metal ion binding"/>
    <property type="evidence" value="ECO:0007669"/>
    <property type="project" value="UniProtKB-KW"/>
</dbReference>
<dbReference type="PANTHER" id="PTHR43396">
    <property type="entry name" value="FLAVOHEMOPROTEIN"/>
    <property type="match status" value="1"/>
</dbReference>
<dbReference type="Gene3D" id="3.40.50.80">
    <property type="entry name" value="Nucleotide-binding domain of ferredoxin-NADP reductase (FNR) module"/>
    <property type="match status" value="1"/>
</dbReference>
<dbReference type="PROSITE" id="PS51384">
    <property type="entry name" value="FAD_FR"/>
    <property type="match status" value="1"/>
</dbReference>
<dbReference type="SUPFAM" id="SSF52343">
    <property type="entry name" value="Ferredoxin reductase-like, C-terminal NADP-linked domain"/>
    <property type="match status" value="1"/>
</dbReference>
<comment type="similarity">
    <text evidence="1">In the C-terminal section; belongs to the flavoprotein pyridine nucleotide cytochrome reductase family.</text>
</comment>
<dbReference type="InterPro" id="IPR017938">
    <property type="entry name" value="Riboflavin_synthase-like_b-brl"/>
</dbReference>
<evidence type="ECO:0000256" key="10">
    <source>
        <dbReference type="ARBA" id="ARBA00048649"/>
    </source>
</evidence>
<dbReference type="EMBL" id="NOXS01000027">
    <property type="protein sequence ID" value="OYQ20638.1"/>
    <property type="molecule type" value="Genomic_DNA"/>
</dbReference>
<dbReference type="Proteomes" id="UP000216361">
    <property type="component" value="Unassembled WGS sequence"/>
</dbReference>
<dbReference type="GO" id="GO:0019825">
    <property type="term" value="F:oxygen binding"/>
    <property type="evidence" value="ECO:0007669"/>
    <property type="project" value="InterPro"/>
</dbReference>
<evidence type="ECO:0000256" key="5">
    <source>
        <dbReference type="ARBA" id="ARBA00022621"/>
    </source>
</evidence>
<feature type="domain" description="Globin" evidence="12">
    <location>
        <begin position="3"/>
        <end position="139"/>
    </location>
</feature>
<keyword evidence="5" id="KW-0561">Oxygen transport</keyword>
<dbReference type="InterPro" id="IPR017927">
    <property type="entry name" value="FAD-bd_FR_type"/>
</dbReference>
<dbReference type="InterPro" id="IPR009050">
    <property type="entry name" value="Globin-like_sf"/>
</dbReference>
<dbReference type="GO" id="GO:0009636">
    <property type="term" value="P:response to toxic substance"/>
    <property type="evidence" value="ECO:0007669"/>
    <property type="project" value="UniProtKB-KW"/>
</dbReference>
<dbReference type="OrthoDB" id="9786134at2"/>
<keyword evidence="6" id="KW-0479">Metal-binding</keyword>
<name>A0A255XUI9_9PROT</name>
<dbReference type="Pfam" id="PF00175">
    <property type="entry name" value="NAD_binding_1"/>
    <property type="match status" value="1"/>
</dbReference>
<protein>
    <recommendedName>
        <fullName evidence="2">nitric oxide dioxygenase</fullName>
        <ecNumber evidence="2">1.14.12.17</ecNumber>
    </recommendedName>
</protein>
<dbReference type="SUPFAM" id="SSF63380">
    <property type="entry name" value="Riboflavin synthase domain-like"/>
    <property type="match status" value="1"/>
</dbReference>
<proteinExistence type="inferred from homology"/>
<evidence type="ECO:0000256" key="6">
    <source>
        <dbReference type="ARBA" id="ARBA00022723"/>
    </source>
</evidence>
<keyword evidence="4" id="KW-0349">Heme</keyword>
<evidence type="ECO:0000256" key="2">
    <source>
        <dbReference type="ARBA" id="ARBA00012229"/>
    </source>
</evidence>
<evidence type="ECO:0000256" key="3">
    <source>
        <dbReference type="ARBA" id="ARBA00022575"/>
    </source>
</evidence>
<dbReference type="InterPro" id="IPR000971">
    <property type="entry name" value="Globin"/>
</dbReference>
<dbReference type="PRINTS" id="PR00406">
    <property type="entry name" value="CYTB5RDTASE"/>
</dbReference>
<evidence type="ECO:0000256" key="9">
    <source>
        <dbReference type="ARBA" id="ARBA00025094"/>
    </source>
</evidence>
<dbReference type="Gene3D" id="2.40.30.10">
    <property type="entry name" value="Translation factors"/>
    <property type="match status" value="1"/>
</dbReference>
<dbReference type="SUPFAM" id="SSF46458">
    <property type="entry name" value="Globin-like"/>
    <property type="match status" value="1"/>
</dbReference>
<reference evidence="14 15" key="1">
    <citation type="submission" date="2017-07" db="EMBL/GenBank/DDBJ databases">
        <title>Elstera cyanobacteriorum sp. nov., a novel bacterium isolated from cyanobacterial aggregates in a eutrophic lake.</title>
        <authorList>
            <person name="Cai H."/>
        </authorList>
    </citation>
    <scope>NUCLEOTIDE SEQUENCE [LARGE SCALE GENOMIC DNA]</scope>
    <source>
        <strain evidence="14 15">TH019</strain>
    </source>
</reference>
<evidence type="ECO:0000256" key="7">
    <source>
        <dbReference type="ARBA" id="ARBA00023004"/>
    </source>
</evidence>
<feature type="domain" description="FAD-binding FR-type" evidence="13">
    <location>
        <begin position="153"/>
        <end position="265"/>
    </location>
</feature>
<keyword evidence="7" id="KW-0408">Iron</keyword>
<dbReference type="GO" id="GO:0005344">
    <property type="term" value="F:oxygen carrier activity"/>
    <property type="evidence" value="ECO:0007669"/>
    <property type="project" value="UniProtKB-KW"/>
</dbReference>
<keyword evidence="3" id="KW-0216">Detoxification</keyword>
<dbReference type="AlphaFoldDB" id="A0A255XUI9"/>
<dbReference type="GO" id="GO:0008941">
    <property type="term" value="F:nitric oxide dioxygenase NAD(P)H activity"/>
    <property type="evidence" value="ECO:0007669"/>
    <property type="project" value="UniProtKB-EC"/>
</dbReference>
<dbReference type="InterPro" id="IPR001433">
    <property type="entry name" value="OxRdtase_FAD/NAD-bd"/>
</dbReference>
<dbReference type="GO" id="GO:0046210">
    <property type="term" value="P:nitric oxide catabolic process"/>
    <property type="evidence" value="ECO:0007669"/>
    <property type="project" value="TreeGrafter"/>
</dbReference>
<keyword evidence="8" id="KW-0520">NAD</keyword>
<evidence type="ECO:0000256" key="8">
    <source>
        <dbReference type="ARBA" id="ARBA00023027"/>
    </source>
</evidence>
<dbReference type="InterPro" id="IPR012292">
    <property type="entry name" value="Globin/Proto"/>
</dbReference>
<keyword evidence="5" id="KW-0813">Transport</keyword>
<dbReference type="EC" id="1.14.12.17" evidence="2"/>
<evidence type="ECO:0000256" key="1">
    <source>
        <dbReference type="ARBA" id="ARBA00006401"/>
    </source>
</evidence>
<dbReference type="GO" id="GO:0071949">
    <property type="term" value="F:FAD binding"/>
    <property type="evidence" value="ECO:0007669"/>
    <property type="project" value="TreeGrafter"/>
</dbReference>
<evidence type="ECO:0000313" key="15">
    <source>
        <dbReference type="Proteomes" id="UP000216361"/>
    </source>
</evidence>
<evidence type="ECO:0000259" key="13">
    <source>
        <dbReference type="PROSITE" id="PS51384"/>
    </source>
</evidence>
<dbReference type="CDD" id="cd06184">
    <property type="entry name" value="flavohem_like_fad_nad_binding"/>
    <property type="match status" value="1"/>
</dbReference>
<dbReference type="GO" id="GO:0071500">
    <property type="term" value="P:cellular response to nitrosative stress"/>
    <property type="evidence" value="ECO:0007669"/>
    <property type="project" value="TreeGrafter"/>
</dbReference>
<evidence type="ECO:0000313" key="14">
    <source>
        <dbReference type="EMBL" id="OYQ20638.1"/>
    </source>
</evidence>
<keyword evidence="15" id="KW-1185">Reference proteome</keyword>
<accession>A0A255XUI9</accession>
<comment type="catalytic activity">
    <reaction evidence="10">
        <text>2 nitric oxide + NADH + 2 O2 = 2 nitrate + NAD(+) + H(+)</text>
        <dbReference type="Rhea" id="RHEA:19469"/>
        <dbReference type="ChEBI" id="CHEBI:15378"/>
        <dbReference type="ChEBI" id="CHEBI:15379"/>
        <dbReference type="ChEBI" id="CHEBI:16480"/>
        <dbReference type="ChEBI" id="CHEBI:17632"/>
        <dbReference type="ChEBI" id="CHEBI:57540"/>
        <dbReference type="ChEBI" id="CHEBI:57945"/>
        <dbReference type="EC" id="1.14.12.17"/>
    </reaction>
</comment>
<evidence type="ECO:0000259" key="12">
    <source>
        <dbReference type="PROSITE" id="PS01033"/>
    </source>
</evidence>
<dbReference type="PROSITE" id="PS01033">
    <property type="entry name" value="GLOBIN"/>
    <property type="match status" value="1"/>
</dbReference>
<evidence type="ECO:0000256" key="11">
    <source>
        <dbReference type="ARBA" id="ARBA00049433"/>
    </source>
</evidence>
<gene>
    <name evidence="14" type="ORF">CHR90_04515</name>
</gene>
<dbReference type="Gene3D" id="1.10.490.10">
    <property type="entry name" value="Globins"/>
    <property type="match status" value="1"/>
</dbReference>
<organism evidence="14 15">
    <name type="scientific">Elstera cyanobacteriorum</name>
    <dbReference type="NCBI Taxonomy" id="2022747"/>
    <lineage>
        <taxon>Bacteria</taxon>
        <taxon>Pseudomonadati</taxon>
        <taxon>Pseudomonadota</taxon>
        <taxon>Alphaproteobacteria</taxon>
        <taxon>Rhodospirillales</taxon>
        <taxon>Rhodospirillaceae</taxon>
        <taxon>Elstera</taxon>
    </lineage>
</organism>
<dbReference type="PANTHER" id="PTHR43396:SF3">
    <property type="entry name" value="FLAVOHEMOPROTEIN"/>
    <property type="match status" value="1"/>
</dbReference>
<comment type="caution">
    <text evidence="14">The sequence shown here is derived from an EMBL/GenBank/DDBJ whole genome shotgun (WGS) entry which is preliminary data.</text>
</comment>